<dbReference type="Gene3D" id="2.160.10.10">
    <property type="entry name" value="Hexapeptide repeat proteins"/>
    <property type="match status" value="1"/>
</dbReference>
<comment type="catalytic activity">
    <reaction evidence="3">
        <text>L-serine + acetyl-CoA = O-acetyl-L-serine + CoA</text>
        <dbReference type="Rhea" id="RHEA:24560"/>
        <dbReference type="ChEBI" id="CHEBI:33384"/>
        <dbReference type="ChEBI" id="CHEBI:57287"/>
        <dbReference type="ChEBI" id="CHEBI:57288"/>
        <dbReference type="ChEBI" id="CHEBI:58340"/>
        <dbReference type="EC" id="2.3.1.30"/>
    </reaction>
</comment>
<dbReference type="AlphaFoldDB" id="A0AB34CM93"/>
<evidence type="ECO:0000256" key="2">
    <source>
        <dbReference type="ARBA" id="ARBA00023315"/>
    </source>
</evidence>
<evidence type="ECO:0000256" key="1">
    <source>
        <dbReference type="ARBA" id="ARBA00022679"/>
    </source>
</evidence>
<gene>
    <name evidence="4" type="ORF">F3I20_08920</name>
</gene>
<dbReference type="InterPro" id="IPR011004">
    <property type="entry name" value="Trimer_LpxA-like_sf"/>
</dbReference>
<proteinExistence type="inferred from homology"/>
<comment type="caution">
    <text evidence="4">The sequence shown here is derived from an EMBL/GenBank/DDBJ whole genome shotgun (WGS) entry which is preliminary data.</text>
</comment>
<keyword evidence="2 3" id="KW-0012">Acyltransferase</keyword>
<dbReference type="RefSeq" id="WP_150014920.1">
    <property type="nucleotide sequence ID" value="NZ_VWVM01000005.1"/>
</dbReference>
<dbReference type="PANTHER" id="PTHR42811">
    <property type="entry name" value="SERINE ACETYLTRANSFERASE"/>
    <property type="match status" value="1"/>
</dbReference>
<organism evidence="4 5">
    <name type="scientific">Candidatus Pantoea gossypiicola</name>
    <dbReference type="NCBI Taxonomy" id="2608008"/>
    <lineage>
        <taxon>Bacteria</taxon>
        <taxon>Pseudomonadati</taxon>
        <taxon>Pseudomonadota</taxon>
        <taxon>Gammaproteobacteria</taxon>
        <taxon>Enterobacterales</taxon>
        <taxon>Erwiniaceae</taxon>
        <taxon>Pantoea</taxon>
    </lineage>
</organism>
<protein>
    <recommendedName>
        <fullName evidence="3">Serine acetyltransferase</fullName>
        <ecNumber evidence="3">2.3.1.30</ecNumber>
    </recommendedName>
</protein>
<evidence type="ECO:0000313" key="4">
    <source>
        <dbReference type="EMBL" id="KAA6126054.1"/>
    </source>
</evidence>
<comment type="similarity">
    <text evidence="3">Belongs to the transferase hexapeptide repeat family.</text>
</comment>
<evidence type="ECO:0000256" key="3">
    <source>
        <dbReference type="PIRNR" id="PIRNR000441"/>
    </source>
</evidence>
<dbReference type="PIRSF" id="PIRSF000441">
    <property type="entry name" value="CysE"/>
    <property type="match status" value="1"/>
</dbReference>
<accession>A0AB34CM93</accession>
<dbReference type="GO" id="GO:0009001">
    <property type="term" value="F:serine O-acetyltransferase activity"/>
    <property type="evidence" value="ECO:0007669"/>
    <property type="project" value="UniProtKB-EC"/>
</dbReference>
<keyword evidence="5" id="KW-1185">Reference proteome</keyword>
<dbReference type="Proteomes" id="UP000324255">
    <property type="component" value="Unassembled WGS sequence"/>
</dbReference>
<dbReference type="InterPro" id="IPR045304">
    <property type="entry name" value="LbH_SAT"/>
</dbReference>
<dbReference type="InterPro" id="IPR005881">
    <property type="entry name" value="Ser_O-AcTrfase"/>
</dbReference>
<dbReference type="EMBL" id="VWVM01000005">
    <property type="protein sequence ID" value="KAA6126054.1"/>
    <property type="molecule type" value="Genomic_DNA"/>
</dbReference>
<reference evidence="4 5" key="1">
    <citation type="submission" date="2019-09" db="EMBL/GenBank/DDBJ databases">
        <title>Genomic diversity of phyloplane-associated Pantoea species in Pakistan cotton crop.</title>
        <authorList>
            <person name="Tufail M.R."/>
            <person name="Cook D.R."/>
        </authorList>
    </citation>
    <scope>NUCLEOTIDE SEQUENCE [LARGE SCALE GENOMIC DNA]</scope>
    <source>
        <strain evidence="4 5">B_8</strain>
    </source>
</reference>
<dbReference type="GO" id="GO:0006535">
    <property type="term" value="P:cysteine biosynthetic process from serine"/>
    <property type="evidence" value="ECO:0007669"/>
    <property type="project" value="InterPro"/>
</dbReference>
<dbReference type="SUPFAM" id="SSF51161">
    <property type="entry name" value="Trimeric LpxA-like enzymes"/>
    <property type="match status" value="1"/>
</dbReference>
<dbReference type="EC" id="2.3.1.30" evidence="3"/>
<evidence type="ECO:0000313" key="5">
    <source>
        <dbReference type="Proteomes" id="UP000324255"/>
    </source>
</evidence>
<sequence>MKKDELKKHLHECLRREVMISDKPFSWARTIHKAIKCPDRRFNFWWRIVSFLYHSESKTSTMLAKKINRKLIQKYNTEIQPGTQIGPGLTVSHFLSVVINECTVIGCNFKIRQNATIGIPGRRDNSTPARIVIGDNVEVGAGSCIIGDALVIGSNVTIGAMSFINKSIPDNSLVYTEKTLIIRHK</sequence>
<dbReference type="GO" id="GO:0005737">
    <property type="term" value="C:cytoplasm"/>
    <property type="evidence" value="ECO:0007669"/>
    <property type="project" value="InterPro"/>
</dbReference>
<dbReference type="CDD" id="cd03354">
    <property type="entry name" value="LbH_SAT"/>
    <property type="match status" value="1"/>
</dbReference>
<name>A0AB34CM93_9GAMM</name>
<keyword evidence="1 3" id="KW-0808">Transferase</keyword>